<organism evidence="12 13">
    <name type="scientific">Paucidesulfovibrio gracilis DSM 16080</name>
    <dbReference type="NCBI Taxonomy" id="1121449"/>
    <lineage>
        <taxon>Bacteria</taxon>
        <taxon>Pseudomonadati</taxon>
        <taxon>Thermodesulfobacteriota</taxon>
        <taxon>Desulfovibrionia</taxon>
        <taxon>Desulfovibrionales</taxon>
        <taxon>Desulfovibrionaceae</taxon>
        <taxon>Paucidesulfovibrio</taxon>
    </lineage>
</organism>
<keyword evidence="13" id="KW-1185">Reference proteome</keyword>
<dbReference type="InterPro" id="IPR029151">
    <property type="entry name" value="Sensor-like_sf"/>
</dbReference>
<dbReference type="InterPro" id="IPR000014">
    <property type="entry name" value="PAS"/>
</dbReference>
<dbReference type="OrthoDB" id="5460745at2"/>
<dbReference type="SMART" id="SM00086">
    <property type="entry name" value="PAC"/>
    <property type="match status" value="4"/>
</dbReference>
<sequence length="1014" mass="114594">MRTFDSPLLDFLRRFVPLTLGLLVVGGLFLSFQLDRRERELRTEAETFLATERQILLETLTDTIHDVRFLALLFEKDLPDMRSPAPGSAQGVFRLAAFMRTKPNFFQLCFITAQGQEQFRLERVGQRLLRVPNSQLQDQSDQPYYQLSRNLHAHQVYVSEFDLNAPHGEVERPFRPTLRVAAPIVYASGQRHLVVLSIDGTRLLQRLRTIRRDSPVRLYLTTAQGHWILGPHSRLEWGHSLASRREFTFAARFPEAANVPLTSSGMTVRTENGLFCMQRLDPGLAFGNEDMIAEPGWRLVAYVPQAALAPPWIPQFLALGLAVLLFHAGLCRYVSKSALRRRILERHIQDYKEKVQAISHSSHDALVMVDERGRVVFWNTAARNILGYASEEALQAHSAAFLQPDPPSDVADVPALKAGPYNTHNGTRPVYLTRRDGSRFPAEVAVSSFRLHGSWWTVNAVRDITRRMDALQELARSREMLVEALSISRMGGFSYSVREDSMAWTPEMHTLHGVDQRFVPTVESMAEFVEPLFRPHFHEAMTEARKGNPAECDLSLRTGHSRRVWVRAVFRAHFSGDSVIRISGVYQDVTDRRLERQHLEQLSTAVEHTPVSVVITDPNLRVDYVNPKFTEVTGYSSRDISGHGLELLQPPDHDDPFHHRLLDAVSRGENWTDEILTLSKDGRKVWQRASVASIRDQAGQVRNVVVLLEDVTRRRRHVQELQSSERKTRAISEAVLDAIVVLDDASRVTFWNPSAERILGWSEDEALGTDFRVLLSWPEDEPLQEARLTDADANPSGAVMERTLTRKDGSSFPCDFTVSSFILDERQYTVVTIRDITRRKQYEERLRSLAATDELTGLANRRALLQRAESELDRAKRYDRDFSLLMLDLDHFKRVNDTYGHDVGDKVLQSLASTGSNALRDADLLGRLGGEEFAAVLPETSAIQAKEVAERLREAVALARVPEASAPDGTIGVTISIGVAEYRSGRDTVDEILKAADKALYQAKNSGRNRTEIG</sequence>
<dbReference type="InterPro" id="IPR052155">
    <property type="entry name" value="Biofilm_reg_signaling"/>
</dbReference>
<evidence type="ECO:0000256" key="5">
    <source>
        <dbReference type="ARBA" id="ARBA00022777"/>
    </source>
</evidence>
<feature type="domain" description="PAS" evidence="9">
    <location>
        <begin position="351"/>
        <end position="405"/>
    </location>
</feature>
<feature type="transmembrane region" description="Helical" evidence="8">
    <location>
        <begin position="312"/>
        <end position="334"/>
    </location>
</feature>
<dbReference type="Pfam" id="PF08448">
    <property type="entry name" value="PAS_4"/>
    <property type="match status" value="1"/>
</dbReference>
<evidence type="ECO:0000256" key="7">
    <source>
        <dbReference type="ARBA" id="ARBA00023012"/>
    </source>
</evidence>
<dbReference type="SMART" id="SM00267">
    <property type="entry name" value="GGDEF"/>
    <property type="match status" value="1"/>
</dbReference>
<dbReference type="Pfam" id="PF00989">
    <property type="entry name" value="PAS"/>
    <property type="match status" value="1"/>
</dbReference>
<evidence type="ECO:0000256" key="1">
    <source>
        <dbReference type="ARBA" id="ARBA00004370"/>
    </source>
</evidence>
<gene>
    <name evidence="12" type="ORF">SAMN02745704_02605</name>
</gene>
<proteinExistence type="predicted"/>
<dbReference type="SUPFAM" id="SSF55073">
    <property type="entry name" value="Nucleotide cyclase"/>
    <property type="match status" value="1"/>
</dbReference>
<dbReference type="GO" id="GO:0016020">
    <property type="term" value="C:membrane"/>
    <property type="evidence" value="ECO:0007669"/>
    <property type="project" value="UniProtKB-SubCell"/>
</dbReference>
<dbReference type="InterPro" id="IPR029787">
    <property type="entry name" value="Nucleotide_cyclase"/>
</dbReference>
<keyword evidence="8" id="KW-0472">Membrane</keyword>
<dbReference type="SUPFAM" id="SSF55785">
    <property type="entry name" value="PYP-like sensor domain (PAS domain)"/>
    <property type="match status" value="4"/>
</dbReference>
<dbReference type="SMART" id="SM00091">
    <property type="entry name" value="PAS"/>
    <property type="match status" value="3"/>
</dbReference>
<dbReference type="InterPro" id="IPR013656">
    <property type="entry name" value="PAS_4"/>
</dbReference>
<dbReference type="PANTHER" id="PTHR44757">
    <property type="entry name" value="DIGUANYLATE CYCLASE DGCP"/>
    <property type="match status" value="1"/>
</dbReference>
<evidence type="ECO:0000256" key="6">
    <source>
        <dbReference type="ARBA" id="ARBA00022840"/>
    </source>
</evidence>
<keyword evidence="5" id="KW-0418">Kinase</keyword>
<dbReference type="PROSITE" id="PS50887">
    <property type="entry name" value="GGDEF"/>
    <property type="match status" value="1"/>
</dbReference>
<dbReference type="GO" id="GO:0016301">
    <property type="term" value="F:kinase activity"/>
    <property type="evidence" value="ECO:0007669"/>
    <property type="project" value="UniProtKB-KW"/>
</dbReference>
<feature type="domain" description="PAS" evidence="9">
    <location>
        <begin position="724"/>
        <end position="780"/>
    </location>
</feature>
<evidence type="ECO:0000256" key="4">
    <source>
        <dbReference type="ARBA" id="ARBA00022741"/>
    </source>
</evidence>
<keyword evidence="6" id="KW-0067">ATP-binding</keyword>
<evidence type="ECO:0000259" key="10">
    <source>
        <dbReference type="PROSITE" id="PS50113"/>
    </source>
</evidence>
<protein>
    <submittedName>
        <fullName evidence="12">PAS domain S-box-containing protein/diguanylate cyclase (GGDEF) domain-containing protein</fullName>
    </submittedName>
</protein>
<dbReference type="SUPFAM" id="SSF103190">
    <property type="entry name" value="Sensory domain-like"/>
    <property type="match status" value="2"/>
</dbReference>
<keyword evidence="8" id="KW-1133">Transmembrane helix</keyword>
<evidence type="ECO:0000256" key="8">
    <source>
        <dbReference type="SAM" id="Phobius"/>
    </source>
</evidence>
<name>A0A1T4XYQ4_9BACT</name>
<dbReference type="Pfam" id="PF21623">
    <property type="entry name" value="HK_sensor_dom_bact"/>
    <property type="match status" value="1"/>
</dbReference>
<dbReference type="Pfam" id="PF00990">
    <property type="entry name" value="GGDEF"/>
    <property type="match status" value="1"/>
</dbReference>
<keyword evidence="2" id="KW-0597">Phosphoprotein</keyword>
<dbReference type="FunFam" id="3.30.70.270:FF:000001">
    <property type="entry name" value="Diguanylate cyclase domain protein"/>
    <property type="match status" value="1"/>
</dbReference>
<dbReference type="CDD" id="cd01949">
    <property type="entry name" value="GGDEF"/>
    <property type="match status" value="1"/>
</dbReference>
<evidence type="ECO:0000256" key="3">
    <source>
        <dbReference type="ARBA" id="ARBA00022679"/>
    </source>
</evidence>
<reference evidence="12 13" key="1">
    <citation type="submission" date="2017-02" db="EMBL/GenBank/DDBJ databases">
        <authorList>
            <person name="Peterson S.W."/>
        </authorList>
    </citation>
    <scope>NUCLEOTIDE SEQUENCE [LARGE SCALE GENOMIC DNA]</scope>
    <source>
        <strain evidence="12 13">DSM 16080</strain>
    </source>
</reference>
<keyword evidence="4" id="KW-0547">Nucleotide-binding</keyword>
<dbReference type="PROSITE" id="PS50112">
    <property type="entry name" value="PAS"/>
    <property type="match status" value="3"/>
</dbReference>
<dbReference type="CDD" id="cd00130">
    <property type="entry name" value="PAS"/>
    <property type="match status" value="3"/>
</dbReference>
<dbReference type="Proteomes" id="UP000190027">
    <property type="component" value="Unassembled WGS sequence"/>
</dbReference>
<dbReference type="Pfam" id="PF13426">
    <property type="entry name" value="PAS_9"/>
    <property type="match status" value="1"/>
</dbReference>
<dbReference type="GO" id="GO:0005524">
    <property type="term" value="F:ATP binding"/>
    <property type="evidence" value="ECO:0007669"/>
    <property type="project" value="UniProtKB-KW"/>
</dbReference>
<dbReference type="Gene3D" id="3.30.70.270">
    <property type="match status" value="1"/>
</dbReference>
<dbReference type="NCBIfam" id="TIGR00254">
    <property type="entry name" value="GGDEF"/>
    <property type="match status" value="1"/>
</dbReference>
<dbReference type="InterPro" id="IPR035965">
    <property type="entry name" value="PAS-like_dom_sf"/>
</dbReference>
<dbReference type="InterPro" id="IPR048760">
    <property type="entry name" value="VP0354-like_sensor_dom"/>
</dbReference>
<evidence type="ECO:0000313" key="12">
    <source>
        <dbReference type="EMBL" id="SKA94692.1"/>
    </source>
</evidence>
<dbReference type="InterPro" id="IPR000160">
    <property type="entry name" value="GGDEF_dom"/>
</dbReference>
<dbReference type="PANTHER" id="PTHR44757:SF2">
    <property type="entry name" value="BIOFILM ARCHITECTURE MAINTENANCE PROTEIN MBAA"/>
    <property type="match status" value="1"/>
</dbReference>
<feature type="domain" description="PAS" evidence="9">
    <location>
        <begin position="598"/>
        <end position="654"/>
    </location>
</feature>
<feature type="transmembrane region" description="Helical" evidence="8">
    <location>
        <begin position="12"/>
        <end position="32"/>
    </location>
</feature>
<evidence type="ECO:0000256" key="2">
    <source>
        <dbReference type="ARBA" id="ARBA00022553"/>
    </source>
</evidence>
<comment type="subcellular location">
    <subcellularLocation>
        <location evidence="1">Membrane</location>
    </subcellularLocation>
</comment>
<dbReference type="InterPro" id="IPR001610">
    <property type="entry name" value="PAC"/>
</dbReference>
<keyword evidence="7" id="KW-0902">Two-component regulatory system</keyword>
<evidence type="ECO:0000259" key="9">
    <source>
        <dbReference type="PROSITE" id="PS50112"/>
    </source>
</evidence>
<accession>A0A1T4XYQ4</accession>
<keyword evidence="8" id="KW-0812">Transmembrane</keyword>
<dbReference type="AlphaFoldDB" id="A0A1T4XYQ4"/>
<feature type="domain" description="PAC" evidence="10">
    <location>
        <begin position="798"/>
        <end position="848"/>
    </location>
</feature>
<keyword evidence="3" id="KW-0808">Transferase</keyword>
<dbReference type="InterPro" id="IPR043128">
    <property type="entry name" value="Rev_trsase/Diguanyl_cyclase"/>
</dbReference>
<dbReference type="NCBIfam" id="TIGR00229">
    <property type="entry name" value="sensory_box"/>
    <property type="match status" value="3"/>
</dbReference>
<feature type="domain" description="PAC" evidence="10">
    <location>
        <begin position="671"/>
        <end position="723"/>
    </location>
</feature>
<dbReference type="STRING" id="1121449.SAMN02745704_02605"/>
<dbReference type="GO" id="GO:0000160">
    <property type="term" value="P:phosphorelay signal transduction system"/>
    <property type="evidence" value="ECO:0007669"/>
    <property type="project" value="UniProtKB-KW"/>
</dbReference>
<dbReference type="InterPro" id="IPR000700">
    <property type="entry name" value="PAS-assoc_C"/>
</dbReference>
<dbReference type="RefSeq" id="WP_078718146.1">
    <property type="nucleotide sequence ID" value="NZ_FUYC01000021.1"/>
</dbReference>
<dbReference type="PROSITE" id="PS50113">
    <property type="entry name" value="PAC"/>
    <property type="match status" value="2"/>
</dbReference>
<feature type="domain" description="GGDEF" evidence="11">
    <location>
        <begin position="880"/>
        <end position="1014"/>
    </location>
</feature>
<dbReference type="InterPro" id="IPR013767">
    <property type="entry name" value="PAS_fold"/>
</dbReference>
<dbReference type="Gene3D" id="3.30.450.20">
    <property type="entry name" value="PAS domain"/>
    <property type="match status" value="6"/>
</dbReference>
<evidence type="ECO:0000313" key="13">
    <source>
        <dbReference type="Proteomes" id="UP000190027"/>
    </source>
</evidence>
<evidence type="ECO:0000259" key="11">
    <source>
        <dbReference type="PROSITE" id="PS50887"/>
    </source>
</evidence>
<dbReference type="EMBL" id="FUYC01000021">
    <property type="protein sequence ID" value="SKA94692.1"/>
    <property type="molecule type" value="Genomic_DNA"/>
</dbReference>